<gene>
    <name evidence="4" type="ORF">KSF_040400</name>
</gene>
<accession>A0A8J3N4D5</accession>
<dbReference type="InterPro" id="IPR011650">
    <property type="entry name" value="Peptidase_M20_dimer"/>
</dbReference>
<evidence type="ECO:0000313" key="4">
    <source>
        <dbReference type="EMBL" id="GHO93992.1"/>
    </source>
</evidence>
<organism evidence="4 5">
    <name type="scientific">Reticulibacter mediterranei</name>
    <dbReference type="NCBI Taxonomy" id="2778369"/>
    <lineage>
        <taxon>Bacteria</taxon>
        <taxon>Bacillati</taxon>
        <taxon>Chloroflexota</taxon>
        <taxon>Ktedonobacteria</taxon>
        <taxon>Ktedonobacterales</taxon>
        <taxon>Reticulibacteraceae</taxon>
        <taxon>Reticulibacter</taxon>
    </lineage>
</organism>
<dbReference type="GO" id="GO:0050118">
    <property type="term" value="F:N-acetyldiaminopimelate deacetylase activity"/>
    <property type="evidence" value="ECO:0007669"/>
    <property type="project" value="UniProtKB-ARBA"/>
</dbReference>
<dbReference type="Gene3D" id="3.30.70.360">
    <property type="match status" value="1"/>
</dbReference>
<dbReference type="GO" id="GO:0019877">
    <property type="term" value="P:diaminopimelate biosynthetic process"/>
    <property type="evidence" value="ECO:0007669"/>
    <property type="project" value="UniProtKB-ARBA"/>
</dbReference>
<dbReference type="PIRSF" id="PIRSF005962">
    <property type="entry name" value="Pept_M20D_amidohydro"/>
    <property type="match status" value="1"/>
</dbReference>
<dbReference type="PANTHER" id="PTHR11014">
    <property type="entry name" value="PEPTIDASE M20 FAMILY MEMBER"/>
    <property type="match status" value="1"/>
</dbReference>
<dbReference type="SUPFAM" id="SSF53187">
    <property type="entry name" value="Zn-dependent exopeptidases"/>
    <property type="match status" value="1"/>
</dbReference>
<evidence type="ECO:0000259" key="3">
    <source>
        <dbReference type="Pfam" id="PF07687"/>
    </source>
</evidence>
<feature type="binding site" evidence="2">
    <location>
        <position position="145"/>
    </location>
    <ligand>
        <name>Mn(2+)</name>
        <dbReference type="ChEBI" id="CHEBI:29035"/>
        <label>2</label>
    </ligand>
</feature>
<name>A0A8J3N4D5_9CHLR</name>
<dbReference type="InterPro" id="IPR017439">
    <property type="entry name" value="Amidohydrolase"/>
</dbReference>
<dbReference type="Pfam" id="PF07687">
    <property type="entry name" value="M20_dimer"/>
    <property type="match status" value="1"/>
</dbReference>
<evidence type="ECO:0000313" key="5">
    <source>
        <dbReference type="Proteomes" id="UP000597444"/>
    </source>
</evidence>
<feature type="domain" description="Peptidase M20 dimerisation" evidence="3">
    <location>
        <begin position="189"/>
        <end position="282"/>
    </location>
</feature>
<evidence type="ECO:0000256" key="2">
    <source>
        <dbReference type="PIRSR" id="PIRSR005962-1"/>
    </source>
</evidence>
<dbReference type="Proteomes" id="UP000597444">
    <property type="component" value="Unassembled WGS sequence"/>
</dbReference>
<dbReference type="RefSeq" id="WP_220204755.1">
    <property type="nucleotide sequence ID" value="NZ_BNJK01000001.1"/>
</dbReference>
<comment type="caution">
    <text evidence="4">The sequence shown here is derived from an EMBL/GenBank/DDBJ whole genome shotgun (WGS) entry which is preliminary data.</text>
</comment>
<dbReference type="EMBL" id="BNJK01000001">
    <property type="protein sequence ID" value="GHO93992.1"/>
    <property type="molecule type" value="Genomic_DNA"/>
</dbReference>
<dbReference type="FunFam" id="3.30.70.360:FF:000001">
    <property type="entry name" value="N-acetyldiaminopimelate deacetylase"/>
    <property type="match status" value="1"/>
</dbReference>
<evidence type="ECO:0000256" key="1">
    <source>
        <dbReference type="ARBA" id="ARBA00022801"/>
    </source>
</evidence>
<dbReference type="NCBIfam" id="TIGR01891">
    <property type="entry name" value="amidohydrolases"/>
    <property type="match status" value="1"/>
</dbReference>
<reference evidence="4" key="1">
    <citation type="submission" date="2020-10" db="EMBL/GenBank/DDBJ databases">
        <title>Taxonomic study of unclassified bacteria belonging to the class Ktedonobacteria.</title>
        <authorList>
            <person name="Yabe S."/>
            <person name="Wang C.M."/>
            <person name="Zheng Y."/>
            <person name="Sakai Y."/>
            <person name="Cavaletti L."/>
            <person name="Monciardini P."/>
            <person name="Donadio S."/>
        </authorList>
    </citation>
    <scope>NUCLEOTIDE SEQUENCE</scope>
    <source>
        <strain evidence="4">ID150040</strain>
    </source>
</reference>
<comment type="cofactor">
    <cofactor evidence="2">
        <name>Mn(2+)</name>
        <dbReference type="ChEBI" id="CHEBI:29035"/>
    </cofactor>
    <text evidence="2">The Mn(2+) ion enhances activity.</text>
</comment>
<feature type="binding site" evidence="2">
    <location>
        <position position="109"/>
    </location>
    <ligand>
        <name>Mn(2+)</name>
        <dbReference type="ChEBI" id="CHEBI:29035"/>
        <label>2</label>
    </ligand>
</feature>
<keyword evidence="2" id="KW-0464">Manganese</keyword>
<keyword evidence="2" id="KW-0479">Metal-binding</keyword>
<feature type="binding site" evidence="2">
    <location>
        <position position="111"/>
    </location>
    <ligand>
        <name>Mn(2+)</name>
        <dbReference type="ChEBI" id="CHEBI:29035"/>
        <label>2</label>
    </ligand>
</feature>
<sequence>MSDLRLDLKTEIDERVPDLIAMRRDLHEHPELAFEEVRTSGIVAQRLKALGLEVQTEVAKTGVVGLLRGGASGPDAKTLAIRADMDALPILEENDIEYRSQIDGKMHACGHDGHTSILLTVADILSKRRAELKGNVKFVFQPAEEMVGGAEPMVEQGAMAQVDGVIGLHLISNYEIGRVGVRSGPVFAGAQRFDISVKGKGGHAAMPESAVDPIVISAQIILALQTLISRETSPFSPAVITVASVHSGTAFNIIPEQATLLGTMRAFTRDHQQYLARRVAEVANGIATAMGGGCEISWNDAIPPCVNDPSMTELVQKAASATVGEDHVDSGEEVMTTGSDDMAIFLNTVPGCYFIVGARNEAKGAEYPHHHPRFNIDEEALPVGVEVLTRATLDYLGS</sequence>
<feature type="binding site" evidence="2">
    <location>
        <position position="370"/>
    </location>
    <ligand>
        <name>Mn(2+)</name>
        <dbReference type="ChEBI" id="CHEBI:29035"/>
        <label>2</label>
    </ligand>
</feature>
<protein>
    <submittedName>
        <fullName evidence="4">Peptidase M20</fullName>
    </submittedName>
</protein>
<keyword evidence="5" id="KW-1185">Reference proteome</keyword>
<dbReference type="Gene3D" id="3.40.630.10">
    <property type="entry name" value="Zn peptidases"/>
    <property type="match status" value="1"/>
</dbReference>
<keyword evidence="1" id="KW-0378">Hydrolase</keyword>
<dbReference type="SUPFAM" id="SSF55031">
    <property type="entry name" value="Bacterial exopeptidase dimerisation domain"/>
    <property type="match status" value="1"/>
</dbReference>
<dbReference type="GO" id="GO:0046872">
    <property type="term" value="F:metal ion binding"/>
    <property type="evidence" value="ECO:0007669"/>
    <property type="project" value="UniProtKB-KW"/>
</dbReference>
<dbReference type="InterPro" id="IPR002933">
    <property type="entry name" value="Peptidase_M20"/>
</dbReference>
<dbReference type="PANTHER" id="PTHR11014:SF63">
    <property type="entry name" value="METALLOPEPTIDASE, PUTATIVE (AFU_ORTHOLOGUE AFUA_6G09600)-RELATED"/>
    <property type="match status" value="1"/>
</dbReference>
<dbReference type="Pfam" id="PF01546">
    <property type="entry name" value="Peptidase_M20"/>
    <property type="match status" value="1"/>
</dbReference>
<feature type="binding site" evidence="2">
    <location>
        <position position="169"/>
    </location>
    <ligand>
        <name>Mn(2+)</name>
        <dbReference type="ChEBI" id="CHEBI:29035"/>
        <label>2</label>
    </ligand>
</feature>
<dbReference type="InterPro" id="IPR036264">
    <property type="entry name" value="Bact_exopeptidase_dim_dom"/>
</dbReference>
<proteinExistence type="predicted"/>
<dbReference type="AlphaFoldDB" id="A0A8J3N4D5"/>